<keyword evidence="3" id="KW-1185">Reference proteome</keyword>
<proteinExistence type="predicted"/>
<evidence type="ECO:0000313" key="2">
    <source>
        <dbReference type="EMBL" id="MBB5327559.1"/>
    </source>
</evidence>
<dbReference type="Proteomes" id="UP000535182">
    <property type="component" value="Unassembled WGS sequence"/>
</dbReference>
<reference evidence="2 3" key="1">
    <citation type="submission" date="2020-08" db="EMBL/GenBank/DDBJ databases">
        <title>Genomic Encyclopedia of Type Strains, Phase IV (KMG-V): Genome sequencing to study the core and pangenomes of soil and plant-associated prokaryotes.</title>
        <authorList>
            <person name="Whitman W."/>
        </authorList>
    </citation>
    <scope>NUCLEOTIDE SEQUENCE [LARGE SCALE GENOMIC DNA]</scope>
    <source>
        <strain evidence="2 3">X5P2</strain>
    </source>
</reference>
<organism evidence="2 3">
    <name type="scientific">Tunturiibacter gelidiferens</name>
    <dbReference type="NCBI Taxonomy" id="3069689"/>
    <lineage>
        <taxon>Bacteria</taxon>
        <taxon>Pseudomonadati</taxon>
        <taxon>Acidobacteriota</taxon>
        <taxon>Terriglobia</taxon>
        <taxon>Terriglobales</taxon>
        <taxon>Acidobacteriaceae</taxon>
        <taxon>Tunturiibacter</taxon>
    </lineage>
</organism>
<evidence type="ECO:0000313" key="3">
    <source>
        <dbReference type="Proteomes" id="UP000535182"/>
    </source>
</evidence>
<dbReference type="EMBL" id="JACHEB010000002">
    <property type="protein sequence ID" value="MBB5327559.1"/>
    <property type="molecule type" value="Genomic_DNA"/>
</dbReference>
<gene>
    <name evidence="2" type="ORF">HDF14_001164</name>
</gene>
<comment type="caution">
    <text evidence="2">The sequence shown here is derived from an EMBL/GenBank/DDBJ whole genome shotgun (WGS) entry which is preliminary data.</text>
</comment>
<feature type="chain" id="PRO_5040841642" evidence="1">
    <location>
        <begin position="24"/>
        <end position="133"/>
    </location>
</feature>
<keyword evidence="1" id="KW-0732">Signal</keyword>
<dbReference type="RefSeq" id="WP_183974331.1">
    <property type="nucleotide sequence ID" value="NZ_JACHEB010000002.1"/>
</dbReference>
<feature type="signal peptide" evidence="1">
    <location>
        <begin position="1"/>
        <end position="23"/>
    </location>
</feature>
<dbReference type="AlphaFoldDB" id="A0A9X0QC61"/>
<sequence length="133" mass="14069">MRMIHRFALCFALASAGTLTASAQQPAAPTITPSAAADSTANHTWNTEQILTCTVSDCWQLAGKNEATFFDIIQQLAGISAQARGLTLPDNAEAGKRTGEYIKAKAKTDHGQLLYAIVDAAVRHVGTRPAATN</sequence>
<accession>A0A9X0QC61</accession>
<name>A0A9X0QC61_9BACT</name>
<protein>
    <submittedName>
        <fullName evidence="2">Uncharacterized protein</fullName>
    </submittedName>
</protein>
<evidence type="ECO:0000256" key="1">
    <source>
        <dbReference type="SAM" id="SignalP"/>
    </source>
</evidence>